<dbReference type="PRINTS" id="PR00689">
    <property type="entry name" value="ACOABINDINGP"/>
</dbReference>
<dbReference type="AlphaFoldDB" id="A0A087U3T1"/>
<dbReference type="SUPFAM" id="SSF52096">
    <property type="entry name" value="ClpP/crotonase"/>
    <property type="match status" value="1"/>
</dbReference>
<dbReference type="Gene3D" id="1.20.80.10">
    <property type="match status" value="1"/>
</dbReference>
<dbReference type="Gene3D" id="3.90.226.10">
    <property type="entry name" value="2-enoyl-CoA Hydratase, Chain A, domain 1"/>
    <property type="match status" value="1"/>
</dbReference>
<keyword evidence="2" id="KW-0446">Lipid-binding</keyword>
<dbReference type="InterPro" id="IPR014352">
    <property type="entry name" value="FERM/acyl-CoA-bd_prot_sf"/>
</dbReference>
<evidence type="ECO:0000256" key="1">
    <source>
        <dbReference type="ARBA" id="ARBA00005567"/>
    </source>
</evidence>
<keyword evidence="4" id="KW-0413">Isomerase</keyword>
<name>A0A087U3T1_STEMI</name>
<dbReference type="Pfam" id="PF00887">
    <property type="entry name" value="ACBP"/>
    <property type="match status" value="1"/>
</dbReference>
<dbReference type="Pfam" id="PF00378">
    <property type="entry name" value="ECH_1"/>
    <property type="match status" value="1"/>
</dbReference>
<dbReference type="CDD" id="cd06558">
    <property type="entry name" value="crotonase-like"/>
    <property type="match status" value="1"/>
</dbReference>
<sequence length="227" mass="24979">MFLSRISTVITPKYACSINKRFPDFLYLKIAEPLSIRIRMSSSLTNNFQDAVKKLKNLKEDPGNDVKLNLYALYKQATEGSCTVPKPSVFDLVGKAKWDAWNSLASMSKDEAKNKYVALVNQLLLQSGDESNVNGYGGKGKYEGINYSESKVITEIIFDRPSKKNAITVQMYKDIISALKQASENETAVTILTGQGDYFSSGNDLSNFSSVQGDVAAAAKNAAEMLK</sequence>
<dbReference type="PROSITE" id="PS00880">
    <property type="entry name" value="ACB_1"/>
    <property type="match status" value="1"/>
</dbReference>
<dbReference type="PROSITE" id="PS51228">
    <property type="entry name" value="ACB_2"/>
    <property type="match status" value="1"/>
</dbReference>
<dbReference type="GO" id="GO:0006631">
    <property type="term" value="P:fatty acid metabolic process"/>
    <property type="evidence" value="ECO:0007669"/>
    <property type="project" value="TreeGrafter"/>
</dbReference>
<gene>
    <name evidence="4" type="ORF">X975_09184</name>
</gene>
<dbReference type="PANTHER" id="PTHR23310">
    <property type="entry name" value="ACYL-COA-BINDING PROTEIN, ACBP"/>
    <property type="match status" value="1"/>
</dbReference>
<dbReference type="InterPro" id="IPR035984">
    <property type="entry name" value="Acyl-CoA-binding_sf"/>
</dbReference>
<reference evidence="4 5" key="1">
    <citation type="submission" date="2013-11" db="EMBL/GenBank/DDBJ databases">
        <title>Genome sequencing of Stegodyphus mimosarum.</title>
        <authorList>
            <person name="Bechsgaard J."/>
        </authorList>
    </citation>
    <scope>NUCLEOTIDE SEQUENCE [LARGE SCALE GENOMIC DNA]</scope>
</reference>
<keyword evidence="5" id="KW-1185">Reference proteome</keyword>
<feature type="domain" description="ACB" evidence="3">
    <location>
        <begin position="44"/>
        <end position="129"/>
    </location>
</feature>
<protein>
    <submittedName>
        <fullName evidence="4">Enoyl-CoA delta isomerase 2, mitochondrial</fullName>
    </submittedName>
</protein>
<accession>A0A087U3T1</accession>
<dbReference type="STRING" id="407821.A0A087U3T1"/>
<evidence type="ECO:0000256" key="2">
    <source>
        <dbReference type="ARBA" id="ARBA00023121"/>
    </source>
</evidence>
<comment type="similarity">
    <text evidence="1">Belongs to the ACBP family.</text>
</comment>
<dbReference type="Proteomes" id="UP000054359">
    <property type="component" value="Unassembled WGS sequence"/>
</dbReference>
<dbReference type="EMBL" id="KK118030">
    <property type="protein sequence ID" value="KFM72020.1"/>
    <property type="molecule type" value="Genomic_DNA"/>
</dbReference>
<dbReference type="InterPro" id="IPR022408">
    <property type="entry name" value="Acyl-CoA-binding_prot_CS"/>
</dbReference>
<dbReference type="GO" id="GO:0000062">
    <property type="term" value="F:fatty-acyl-CoA binding"/>
    <property type="evidence" value="ECO:0007669"/>
    <property type="project" value="InterPro"/>
</dbReference>
<evidence type="ECO:0000313" key="4">
    <source>
        <dbReference type="EMBL" id="KFM72020.1"/>
    </source>
</evidence>
<dbReference type="InterPro" id="IPR029045">
    <property type="entry name" value="ClpP/crotonase-like_dom_sf"/>
</dbReference>
<proteinExistence type="inferred from homology"/>
<feature type="non-terminal residue" evidence="4">
    <location>
        <position position="227"/>
    </location>
</feature>
<dbReference type="SUPFAM" id="SSF47027">
    <property type="entry name" value="Acyl-CoA binding protein"/>
    <property type="match status" value="1"/>
</dbReference>
<evidence type="ECO:0000313" key="5">
    <source>
        <dbReference type="Proteomes" id="UP000054359"/>
    </source>
</evidence>
<evidence type="ECO:0000259" key="3">
    <source>
        <dbReference type="PROSITE" id="PS51228"/>
    </source>
</evidence>
<dbReference type="PANTHER" id="PTHR23310:SF62">
    <property type="entry name" value="ACYL-COA BINDING PROTEIN 1, ISOFORM A"/>
    <property type="match status" value="1"/>
</dbReference>
<dbReference type="InterPro" id="IPR001753">
    <property type="entry name" value="Enoyl-CoA_hydra/iso"/>
</dbReference>
<dbReference type="OrthoDB" id="409763at2759"/>
<dbReference type="InterPro" id="IPR000582">
    <property type="entry name" value="Acyl-CoA-binding_protein"/>
</dbReference>
<organism evidence="4 5">
    <name type="scientific">Stegodyphus mimosarum</name>
    <name type="common">African social velvet spider</name>
    <dbReference type="NCBI Taxonomy" id="407821"/>
    <lineage>
        <taxon>Eukaryota</taxon>
        <taxon>Metazoa</taxon>
        <taxon>Ecdysozoa</taxon>
        <taxon>Arthropoda</taxon>
        <taxon>Chelicerata</taxon>
        <taxon>Arachnida</taxon>
        <taxon>Araneae</taxon>
        <taxon>Araneomorphae</taxon>
        <taxon>Entelegynae</taxon>
        <taxon>Eresoidea</taxon>
        <taxon>Eresidae</taxon>
        <taxon>Stegodyphus</taxon>
    </lineage>
</organism>
<dbReference type="GO" id="GO:0016853">
    <property type="term" value="F:isomerase activity"/>
    <property type="evidence" value="ECO:0007669"/>
    <property type="project" value="UniProtKB-KW"/>
</dbReference>